<protein>
    <submittedName>
        <fullName evidence="1">Uncharacterized protein</fullName>
    </submittedName>
</protein>
<gene>
    <name evidence="1" type="ORF">EIP91_008225</name>
</gene>
<evidence type="ECO:0000313" key="2">
    <source>
        <dbReference type="Proteomes" id="UP000292702"/>
    </source>
</evidence>
<sequence>MDSVASDSHYMHEDEGDIQEIMNLADTLFEKMARVFAHPDSTFSISDPESRLAAQNLAVKQQGFLAELDERYKTQRAQAHANVSEHRRKLNSRKICTPALLCLQKVAFHHDSKVFAMLVAERGKGCPLHVIAGPQPGRTVSAWAEEYQISFCETLSPRIELLKLTAPYTLWKSAPFRLISRRLSLLKEAHLERKPHGDEKISALMLDSLFDFKFHWRKPVIETLVLRNVFVAWQGLSVATSLRTLHIHFSGRPGRGRTNNTIDAALLTLFGECQHLEDLSLTFGESIRGIRDLGVHNSPIPLPSLKHLRLTMPFSGIAALLSHMAIPADLSTLHITCVLGLEATGNSKPRECFIKIPAHPQCLPCLSGVRYLDVDLAESSINASLIEEDDEPYAACLTTQETILQDWRVDAVVTTFQRMRTYCPMPELVELSLTDLPEHPRLQYEAIVLFLRHSPQLTRLSLTSCHEDILHHLILHRSPHSRVPICPRLRNVWLTNMTVSLDTLERLCRSLFSNSEYRLRYSLREVARSDSEDSESGGDEVSLTAIVGGLPVQLWLDEDVRVEAKSDPVATAELTKRGGGDDVYNTCQKLHDSCTPIIAGLVPAAVDIAAKVDVIANLFADAKVDLLGLVGVDVTAQIDAIVAVNVDLIVKLILAISLCDILDLTIFAKIDAFISAYLAVLAKIDADIVVKIGKGFPLLDINLFVTLKLILTAKILGLVSILGL</sequence>
<dbReference type="SUPFAM" id="SSF52047">
    <property type="entry name" value="RNI-like"/>
    <property type="match status" value="1"/>
</dbReference>
<name>A0A4R0RKQ8_9APHY</name>
<dbReference type="Proteomes" id="UP000292702">
    <property type="component" value="Unassembled WGS sequence"/>
</dbReference>
<dbReference type="AlphaFoldDB" id="A0A4R0RKQ8"/>
<accession>A0A4R0RKQ8</accession>
<dbReference type="InterPro" id="IPR032675">
    <property type="entry name" value="LRR_dom_sf"/>
</dbReference>
<dbReference type="EMBL" id="RWJN01000045">
    <property type="protein sequence ID" value="TCD69290.1"/>
    <property type="molecule type" value="Genomic_DNA"/>
</dbReference>
<proteinExistence type="predicted"/>
<keyword evidence="2" id="KW-1185">Reference proteome</keyword>
<evidence type="ECO:0000313" key="1">
    <source>
        <dbReference type="EMBL" id="TCD69290.1"/>
    </source>
</evidence>
<dbReference type="Gene3D" id="3.80.10.10">
    <property type="entry name" value="Ribonuclease Inhibitor"/>
    <property type="match status" value="1"/>
</dbReference>
<organism evidence="1 2">
    <name type="scientific">Steccherinum ochraceum</name>
    <dbReference type="NCBI Taxonomy" id="92696"/>
    <lineage>
        <taxon>Eukaryota</taxon>
        <taxon>Fungi</taxon>
        <taxon>Dikarya</taxon>
        <taxon>Basidiomycota</taxon>
        <taxon>Agaricomycotina</taxon>
        <taxon>Agaricomycetes</taxon>
        <taxon>Polyporales</taxon>
        <taxon>Steccherinaceae</taxon>
        <taxon>Steccherinum</taxon>
    </lineage>
</organism>
<comment type="caution">
    <text evidence="1">The sequence shown here is derived from an EMBL/GenBank/DDBJ whole genome shotgun (WGS) entry which is preliminary data.</text>
</comment>
<dbReference type="STRING" id="92696.A0A4R0RKQ8"/>
<reference evidence="1 2" key="1">
    <citation type="submission" date="2018-11" db="EMBL/GenBank/DDBJ databases">
        <title>Genome assembly of Steccherinum ochraceum LE-BIN_3174, the white-rot fungus of the Steccherinaceae family (The Residual Polyporoid clade, Polyporales, Basidiomycota).</title>
        <authorList>
            <person name="Fedorova T.V."/>
            <person name="Glazunova O.A."/>
            <person name="Landesman E.O."/>
            <person name="Moiseenko K.V."/>
            <person name="Psurtseva N.V."/>
            <person name="Savinova O.S."/>
            <person name="Shakhova N.V."/>
            <person name="Tyazhelova T.V."/>
            <person name="Vasina D.V."/>
        </authorList>
    </citation>
    <scope>NUCLEOTIDE SEQUENCE [LARGE SCALE GENOMIC DNA]</scope>
    <source>
        <strain evidence="1 2">LE-BIN_3174</strain>
    </source>
</reference>